<name>A0ABN2UQR8_9MICC</name>
<evidence type="ECO:0000313" key="10">
    <source>
        <dbReference type="EMBL" id="GAA2041029.1"/>
    </source>
</evidence>
<sequence length="463" mass="49621">MTMKHTFDDDPQVNVVQQPDESGPNLTTTTPQARRAAMSGFLGSALEYYDFFIYGSAAALVFSHIFFPGDGANSVLLSISTLGVAYVARPLGAVMWGHLGDRFGRKKTLMACLLLMGVATFLIGVLPTYQQVGILAPILLVVLRLCQGLSAGGESPGAASLSVEHAPEHRRSFFASFTASGIMLGIVLATLVFIPVAMLPDEQMMSWGWRIPFLISVLLTFVAVWMRRALEEPEAFEEVEEEQQTKGPEVPMVVLFRDNLPALLRVTFSSTFTMINTMVNVFALAYAVEVGIDRTTMLAAIAVSNFAAVITQPLYGLLADKIGRKPVFITGSAGAGVMMFVFFWAISTGDVSLVFISSIVMMGGFYAASNGIYMAAFPEQFPAKVRYSGMAIGLMLGLLVAGFTPAIGTMLTGDDATNWLPVAIMSAAFAIGSAIIFATGPETYRTPTSQLGMTPAKKNAGLK</sequence>
<feature type="transmembrane region" description="Helical" evidence="8">
    <location>
        <begin position="173"/>
        <end position="195"/>
    </location>
</feature>
<feature type="transmembrane region" description="Helical" evidence="8">
    <location>
        <begin position="387"/>
        <end position="407"/>
    </location>
</feature>
<evidence type="ECO:0000256" key="8">
    <source>
        <dbReference type="SAM" id="Phobius"/>
    </source>
</evidence>
<keyword evidence="3" id="KW-1003">Cell membrane</keyword>
<dbReference type="CDD" id="cd17369">
    <property type="entry name" value="MFS_ShiA_like"/>
    <property type="match status" value="1"/>
</dbReference>
<accession>A0ABN2UQR8</accession>
<feature type="transmembrane region" description="Helical" evidence="8">
    <location>
        <begin position="207"/>
        <end position="226"/>
    </location>
</feature>
<evidence type="ECO:0000256" key="6">
    <source>
        <dbReference type="ARBA" id="ARBA00023136"/>
    </source>
</evidence>
<dbReference type="Pfam" id="PF07690">
    <property type="entry name" value="MFS_1"/>
    <property type="match status" value="1"/>
</dbReference>
<gene>
    <name evidence="10" type="ORF">GCM10009720_21800</name>
</gene>
<dbReference type="Pfam" id="PF00083">
    <property type="entry name" value="Sugar_tr"/>
    <property type="match status" value="1"/>
</dbReference>
<keyword evidence="11" id="KW-1185">Reference proteome</keyword>
<keyword evidence="6 8" id="KW-0472">Membrane</keyword>
<proteinExistence type="predicted"/>
<feature type="transmembrane region" description="Helical" evidence="8">
    <location>
        <begin position="297"/>
        <end position="315"/>
    </location>
</feature>
<dbReference type="Proteomes" id="UP001501461">
    <property type="component" value="Unassembled WGS sequence"/>
</dbReference>
<comment type="subcellular location">
    <subcellularLocation>
        <location evidence="1">Cell membrane</location>
        <topology evidence="1">Multi-pass membrane protein</topology>
    </subcellularLocation>
</comment>
<feature type="transmembrane region" description="Helical" evidence="8">
    <location>
        <begin position="75"/>
        <end position="96"/>
    </location>
</feature>
<feature type="transmembrane region" description="Helical" evidence="8">
    <location>
        <begin position="419"/>
        <end position="440"/>
    </location>
</feature>
<dbReference type="RefSeq" id="WP_343958544.1">
    <property type="nucleotide sequence ID" value="NZ_BAAAMN010000048.1"/>
</dbReference>
<keyword evidence="4 8" id="KW-0812">Transmembrane</keyword>
<evidence type="ECO:0000313" key="11">
    <source>
        <dbReference type="Proteomes" id="UP001501461"/>
    </source>
</evidence>
<organism evidence="10 11">
    <name type="scientific">Yaniella flava</name>
    <dbReference type="NCBI Taxonomy" id="287930"/>
    <lineage>
        <taxon>Bacteria</taxon>
        <taxon>Bacillati</taxon>
        <taxon>Actinomycetota</taxon>
        <taxon>Actinomycetes</taxon>
        <taxon>Micrococcales</taxon>
        <taxon>Micrococcaceae</taxon>
        <taxon>Yaniella</taxon>
    </lineage>
</organism>
<keyword evidence="5 8" id="KW-1133">Transmembrane helix</keyword>
<dbReference type="InterPro" id="IPR005828">
    <property type="entry name" value="MFS_sugar_transport-like"/>
</dbReference>
<dbReference type="EMBL" id="BAAAMN010000048">
    <property type="protein sequence ID" value="GAA2041029.1"/>
    <property type="molecule type" value="Genomic_DNA"/>
</dbReference>
<feature type="transmembrane region" description="Helical" evidence="8">
    <location>
        <begin position="327"/>
        <end position="346"/>
    </location>
</feature>
<dbReference type="PROSITE" id="PS50850">
    <property type="entry name" value="MFS"/>
    <property type="match status" value="1"/>
</dbReference>
<dbReference type="SUPFAM" id="SSF103473">
    <property type="entry name" value="MFS general substrate transporter"/>
    <property type="match status" value="1"/>
</dbReference>
<feature type="transmembrane region" description="Helical" evidence="8">
    <location>
        <begin position="262"/>
        <end position="285"/>
    </location>
</feature>
<feature type="domain" description="Major facilitator superfamily (MFS) profile" evidence="9">
    <location>
        <begin position="36"/>
        <end position="444"/>
    </location>
</feature>
<keyword evidence="2" id="KW-0813">Transport</keyword>
<feature type="compositionally biased region" description="Polar residues" evidence="7">
    <location>
        <begin position="14"/>
        <end position="30"/>
    </location>
</feature>
<evidence type="ECO:0000256" key="3">
    <source>
        <dbReference type="ARBA" id="ARBA00022475"/>
    </source>
</evidence>
<dbReference type="PANTHER" id="PTHR43045">
    <property type="entry name" value="SHIKIMATE TRANSPORTER"/>
    <property type="match status" value="1"/>
</dbReference>
<feature type="region of interest" description="Disordered" evidence="7">
    <location>
        <begin position="1"/>
        <end position="30"/>
    </location>
</feature>
<dbReference type="InterPro" id="IPR036259">
    <property type="entry name" value="MFS_trans_sf"/>
</dbReference>
<feature type="transmembrane region" description="Helical" evidence="8">
    <location>
        <begin position="352"/>
        <end position="375"/>
    </location>
</feature>
<dbReference type="InterPro" id="IPR020846">
    <property type="entry name" value="MFS_dom"/>
</dbReference>
<evidence type="ECO:0000256" key="2">
    <source>
        <dbReference type="ARBA" id="ARBA00022448"/>
    </source>
</evidence>
<evidence type="ECO:0000256" key="7">
    <source>
        <dbReference type="SAM" id="MobiDB-lite"/>
    </source>
</evidence>
<comment type="caution">
    <text evidence="10">The sequence shown here is derived from an EMBL/GenBank/DDBJ whole genome shotgun (WGS) entry which is preliminary data.</text>
</comment>
<dbReference type="Gene3D" id="1.20.1250.20">
    <property type="entry name" value="MFS general substrate transporter like domains"/>
    <property type="match status" value="2"/>
</dbReference>
<feature type="transmembrane region" description="Helical" evidence="8">
    <location>
        <begin position="108"/>
        <end position="126"/>
    </location>
</feature>
<feature type="transmembrane region" description="Helical" evidence="8">
    <location>
        <begin position="48"/>
        <end position="69"/>
    </location>
</feature>
<evidence type="ECO:0000259" key="9">
    <source>
        <dbReference type="PROSITE" id="PS50850"/>
    </source>
</evidence>
<evidence type="ECO:0000256" key="5">
    <source>
        <dbReference type="ARBA" id="ARBA00022989"/>
    </source>
</evidence>
<dbReference type="PANTHER" id="PTHR43045:SF1">
    <property type="entry name" value="SHIKIMATE TRANSPORTER"/>
    <property type="match status" value="1"/>
</dbReference>
<protein>
    <submittedName>
        <fullName evidence="10">MFS transporter</fullName>
    </submittedName>
</protein>
<reference evidence="10 11" key="1">
    <citation type="journal article" date="2019" name="Int. J. Syst. Evol. Microbiol.">
        <title>The Global Catalogue of Microorganisms (GCM) 10K type strain sequencing project: providing services to taxonomists for standard genome sequencing and annotation.</title>
        <authorList>
            <consortium name="The Broad Institute Genomics Platform"/>
            <consortium name="The Broad Institute Genome Sequencing Center for Infectious Disease"/>
            <person name="Wu L."/>
            <person name="Ma J."/>
        </authorList>
    </citation>
    <scope>NUCLEOTIDE SEQUENCE [LARGE SCALE GENOMIC DNA]</scope>
    <source>
        <strain evidence="10 11">JCM 13595</strain>
    </source>
</reference>
<dbReference type="InterPro" id="IPR011701">
    <property type="entry name" value="MFS"/>
</dbReference>
<evidence type="ECO:0000256" key="1">
    <source>
        <dbReference type="ARBA" id="ARBA00004651"/>
    </source>
</evidence>
<evidence type="ECO:0000256" key="4">
    <source>
        <dbReference type="ARBA" id="ARBA00022692"/>
    </source>
</evidence>